<evidence type="ECO:0000256" key="1">
    <source>
        <dbReference type="ARBA" id="ARBA00006534"/>
    </source>
</evidence>
<accession>A0ABQ3XRE0</accession>
<gene>
    <name evidence="5" type="ORF">Aco03nite_094830</name>
</gene>
<evidence type="ECO:0000313" key="6">
    <source>
        <dbReference type="Proteomes" id="UP000612282"/>
    </source>
</evidence>
<keyword evidence="2" id="KW-0645">Protease</keyword>
<dbReference type="Gene3D" id="3.40.50.880">
    <property type="match status" value="1"/>
</dbReference>
<protein>
    <submittedName>
        <fullName evidence="5">Peptidase E</fullName>
    </submittedName>
</protein>
<keyword evidence="6" id="KW-1185">Reference proteome</keyword>
<sequence length="220" mass="23898">MTPVRLLLTSCGLSNNTLVEALRDLLGKPFAEANVVVLPTATVAEPGDHGWMLDDLARLRALGWNELSLLALNGLPDAVVAGRLARADVVYATGGNHYHLARSLSPELFDLVAEKVWVGASAGSMIFSRALNAHSAAVMGDLADLHALGEQDVTSPFARFDWYLKPHLHSPDFPDRDDAWAKNLEATAGFPLYLLDDDSAVRVRGDEVDVVSEGVWQHHR</sequence>
<comment type="caution">
    <text evidence="5">The sequence shown here is derived from an EMBL/GenBank/DDBJ whole genome shotgun (WGS) entry which is preliminary data.</text>
</comment>
<dbReference type="InterPro" id="IPR029062">
    <property type="entry name" value="Class_I_gatase-like"/>
</dbReference>
<dbReference type="SUPFAM" id="SSF52317">
    <property type="entry name" value="Class I glutamine amidotransferase-like"/>
    <property type="match status" value="1"/>
</dbReference>
<evidence type="ECO:0000256" key="4">
    <source>
        <dbReference type="ARBA" id="ARBA00022825"/>
    </source>
</evidence>
<reference evidence="5 6" key="1">
    <citation type="submission" date="2021-01" db="EMBL/GenBank/DDBJ databases">
        <title>Whole genome shotgun sequence of Actinoplanes couchii NBRC 106145.</title>
        <authorList>
            <person name="Komaki H."/>
            <person name="Tamura T."/>
        </authorList>
    </citation>
    <scope>NUCLEOTIDE SEQUENCE [LARGE SCALE GENOMIC DNA]</scope>
    <source>
        <strain evidence="5 6">NBRC 106145</strain>
    </source>
</reference>
<dbReference type="EMBL" id="BOMG01000118">
    <property type="protein sequence ID" value="GID61079.1"/>
    <property type="molecule type" value="Genomic_DNA"/>
</dbReference>
<organism evidence="5 6">
    <name type="scientific">Actinoplanes couchii</name>
    <dbReference type="NCBI Taxonomy" id="403638"/>
    <lineage>
        <taxon>Bacteria</taxon>
        <taxon>Bacillati</taxon>
        <taxon>Actinomycetota</taxon>
        <taxon>Actinomycetes</taxon>
        <taxon>Micromonosporales</taxon>
        <taxon>Micromonosporaceae</taxon>
        <taxon>Actinoplanes</taxon>
    </lineage>
</organism>
<dbReference type="Pfam" id="PF03575">
    <property type="entry name" value="Peptidase_S51"/>
    <property type="match status" value="1"/>
</dbReference>
<evidence type="ECO:0000313" key="5">
    <source>
        <dbReference type="EMBL" id="GID61079.1"/>
    </source>
</evidence>
<dbReference type="PANTHER" id="PTHR20842">
    <property type="entry name" value="PROTEASE S51 ALPHA-ASPARTYL DIPEPTIDASE"/>
    <property type="match status" value="1"/>
</dbReference>
<evidence type="ECO:0000256" key="2">
    <source>
        <dbReference type="ARBA" id="ARBA00022670"/>
    </source>
</evidence>
<keyword evidence="4" id="KW-0720">Serine protease</keyword>
<dbReference type="PANTHER" id="PTHR20842:SF0">
    <property type="entry name" value="ALPHA-ASPARTYL DIPEPTIDASE"/>
    <property type="match status" value="1"/>
</dbReference>
<proteinExistence type="inferred from homology"/>
<comment type="similarity">
    <text evidence="1">Belongs to the peptidase S51 family.</text>
</comment>
<dbReference type="InterPro" id="IPR005320">
    <property type="entry name" value="Peptidase_S51"/>
</dbReference>
<name>A0ABQ3XRE0_9ACTN</name>
<evidence type="ECO:0000256" key="3">
    <source>
        <dbReference type="ARBA" id="ARBA00022801"/>
    </source>
</evidence>
<dbReference type="Proteomes" id="UP000612282">
    <property type="component" value="Unassembled WGS sequence"/>
</dbReference>
<keyword evidence="3" id="KW-0378">Hydrolase</keyword>